<keyword evidence="5 6" id="KW-0472">Membrane</keyword>
<evidence type="ECO:0000256" key="4">
    <source>
        <dbReference type="ARBA" id="ARBA00022989"/>
    </source>
</evidence>
<gene>
    <name evidence="9" type="primary">ccsA</name>
    <name evidence="9" type="ORF">JIV24_00905</name>
</gene>
<evidence type="ECO:0000259" key="8">
    <source>
        <dbReference type="Pfam" id="PF05140"/>
    </source>
</evidence>
<feature type="transmembrane region" description="Helical" evidence="6">
    <location>
        <begin position="717"/>
        <end position="736"/>
    </location>
</feature>
<feature type="transmembrane region" description="Helical" evidence="6">
    <location>
        <begin position="748"/>
        <end position="770"/>
    </location>
</feature>
<feature type="transmembrane region" description="Helical" evidence="6">
    <location>
        <begin position="50"/>
        <end position="68"/>
    </location>
</feature>
<dbReference type="PANTHER" id="PTHR30071">
    <property type="entry name" value="HEME EXPORTER PROTEIN C"/>
    <property type="match status" value="1"/>
</dbReference>
<dbReference type="InterPro" id="IPR045062">
    <property type="entry name" value="Cyt_c_biogenesis_CcsA/CcmC"/>
</dbReference>
<name>A0ABS1HE16_9BACT</name>
<accession>A0ABS1HE16</accession>
<evidence type="ECO:0000256" key="5">
    <source>
        <dbReference type="ARBA" id="ARBA00023136"/>
    </source>
</evidence>
<dbReference type="InterPro" id="IPR002541">
    <property type="entry name" value="Cyt_c_assembly"/>
</dbReference>
<keyword evidence="10" id="KW-1185">Reference proteome</keyword>
<feature type="transmembrane region" description="Helical" evidence="6">
    <location>
        <begin position="952"/>
        <end position="972"/>
    </location>
</feature>
<organism evidence="9 10">
    <name type="scientific">Carboxylicivirga marina</name>
    <dbReference type="NCBI Taxonomy" id="2800988"/>
    <lineage>
        <taxon>Bacteria</taxon>
        <taxon>Pseudomonadati</taxon>
        <taxon>Bacteroidota</taxon>
        <taxon>Bacteroidia</taxon>
        <taxon>Marinilabiliales</taxon>
        <taxon>Marinilabiliaceae</taxon>
        <taxon>Carboxylicivirga</taxon>
    </lineage>
</organism>
<feature type="transmembrane region" description="Helical" evidence="6">
    <location>
        <begin position="803"/>
        <end position="824"/>
    </location>
</feature>
<comment type="subcellular location">
    <subcellularLocation>
        <location evidence="1">Membrane</location>
        <topology evidence="1">Multi-pass membrane protein</topology>
    </subcellularLocation>
</comment>
<keyword evidence="2 6" id="KW-0812">Transmembrane</keyword>
<evidence type="ECO:0000259" key="7">
    <source>
        <dbReference type="Pfam" id="PF01578"/>
    </source>
</evidence>
<evidence type="ECO:0000256" key="1">
    <source>
        <dbReference type="ARBA" id="ARBA00004141"/>
    </source>
</evidence>
<dbReference type="Pfam" id="PF05140">
    <property type="entry name" value="ResB"/>
    <property type="match status" value="1"/>
</dbReference>
<evidence type="ECO:0000256" key="3">
    <source>
        <dbReference type="ARBA" id="ARBA00022748"/>
    </source>
</evidence>
<feature type="domain" description="ResB-like" evidence="8">
    <location>
        <begin position="334"/>
        <end position="413"/>
    </location>
</feature>
<feature type="transmembrane region" description="Helical" evidence="6">
    <location>
        <begin position="425"/>
        <end position="443"/>
    </location>
</feature>
<sequence length="1026" mass="115809">MDILKKLKLLFSPVLMGILLVVIGFFLALATFIENDFGTEYAKIVIYNSWWMEVLIILVAINITGRIFEKKLYRPKKFSIFLFHLAMVVMIIGAGLTRYFGEEGMMHIREGQSSSVIVTRNRMMTLVAEDNNTSPLTRQFVQDFKTDRSFKEEITTGSTNYDIRFVDYYSRAKASITDDENGQPVVGIMVSRGGTKAKEFFNLGDTKRIGQLTVTFGDDKVNADIKMVMDKDSLKLVPNNKISALNNAPLSQDEKGLTNVVVNQMYHCAGYQFAVTDFKSKAILAWHDDPLLSKEESEMPFLRFEISDGKEKKELIVNATAFGSNVGFVRLGEQLFSASYNYQTIQLPFSIHLKDFKIDRYPGSNSPSSFSSYVMLNEEGYEPVPFHIYMNNILKHHGYRFYQSSYDKDERGTILSVNDDSLGTTVTYIGYFILFFGMIWSMFNKNSYLRKAYPGKRKAVASVVALMLLFSSGGVFAQSSAKEIDASHAEKFGQLLVQNPQGRTEPMSTMSSALLRKIHRSETFEGQSATQVFLDMNINYDHWKDVNFIKVSNKALQKELGLTGAYGAYSDFIQGNAYKLQKVVEQVYSKAPNQRGKYDKEVMKVDERINICYSIFTGQFFNVLPAPGSRSGKWYHTGNFPKDIVSIGEAEGGLALVSSYFTSVNSAKETGNYSEADRLLAELREYQMSNAGYELPSPTKIKVETMYNNWNVFKRLFPFYATVGFVYLIILIIGILRAKKTPLWLERVFVYGILPAFIVHTLAIAARWYISGHAPMSNGYESMIFISWVTILAGYIFNKHTQFALPSTAILAAMTLMVSDLSFMDPEITNLVPVLKSYWLTLHVSVIISSYAFLGLGFVLAIVNLILFVSISPSNKDNIKKTIGVLTFLNQKSIIVGVHLLTIGTFLGAIWANESWGRYWGWDAKETWSLITIIVYTFVSHVRLIKGLSSTFLYNILALYAFASVLMTYFGVNYYLSGLHSYASGDPVPIPNFVYVSVAVLILLTVMAGMNYRNNKFKSSIEQEVE</sequence>
<evidence type="ECO:0000256" key="2">
    <source>
        <dbReference type="ARBA" id="ARBA00022692"/>
    </source>
</evidence>
<evidence type="ECO:0000313" key="10">
    <source>
        <dbReference type="Proteomes" id="UP000605676"/>
    </source>
</evidence>
<keyword evidence="3" id="KW-0201">Cytochrome c-type biogenesis</keyword>
<dbReference type="PANTHER" id="PTHR30071:SF1">
    <property type="entry name" value="CYTOCHROME B_B6 PROTEIN-RELATED"/>
    <property type="match status" value="1"/>
</dbReference>
<feature type="transmembrane region" description="Helical" evidence="6">
    <location>
        <begin position="80"/>
        <end position="100"/>
    </location>
</feature>
<comment type="caution">
    <text evidence="9">The sequence shown here is derived from an EMBL/GenBank/DDBJ whole genome shotgun (WGS) entry which is preliminary data.</text>
</comment>
<feature type="transmembrane region" description="Helical" evidence="6">
    <location>
        <begin position="927"/>
        <end position="945"/>
    </location>
</feature>
<dbReference type="InterPro" id="IPR007816">
    <property type="entry name" value="ResB-like_domain"/>
</dbReference>
<reference evidence="9 10" key="1">
    <citation type="submission" date="2021-01" db="EMBL/GenBank/DDBJ databases">
        <title>Carboxyliciviraga sp.nov., isolated from coastal sediments.</title>
        <authorList>
            <person name="Lu D."/>
            <person name="Zhang T."/>
        </authorList>
    </citation>
    <scope>NUCLEOTIDE SEQUENCE [LARGE SCALE GENOMIC DNA]</scope>
    <source>
        <strain evidence="9 10">N1Y132</strain>
    </source>
</reference>
<evidence type="ECO:0000256" key="6">
    <source>
        <dbReference type="SAM" id="Phobius"/>
    </source>
</evidence>
<proteinExistence type="predicted"/>
<feature type="domain" description="Cytochrome c assembly protein" evidence="7">
    <location>
        <begin position="776"/>
        <end position="980"/>
    </location>
</feature>
<feature type="transmembrane region" description="Helical" evidence="6">
    <location>
        <begin position="893"/>
        <end position="912"/>
    </location>
</feature>
<dbReference type="EMBL" id="JAENRR010000001">
    <property type="protein sequence ID" value="MBK3515879.1"/>
    <property type="molecule type" value="Genomic_DNA"/>
</dbReference>
<dbReference type="Pfam" id="PF01578">
    <property type="entry name" value="Cytochrom_C_asm"/>
    <property type="match status" value="1"/>
</dbReference>
<keyword evidence="4 6" id="KW-1133">Transmembrane helix</keyword>
<feature type="transmembrane region" description="Helical" evidence="6">
    <location>
        <begin position="9"/>
        <end position="30"/>
    </location>
</feature>
<dbReference type="Proteomes" id="UP000605676">
    <property type="component" value="Unassembled WGS sequence"/>
</dbReference>
<feature type="transmembrane region" description="Helical" evidence="6">
    <location>
        <begin position="844"/>
        <end position="872"/>
    </location>
</feature>
<dbReference type="RefSeq" id="WP_200463103.1">
    <property type="nucleotide sequence ID" value="NZ_JAENRR010000001.1"/>
</dbReference>
<feature type="transmembrane region" description="Helical" evidence="6">
    <location>
        <begin position="782"/>
        <end position="798"/>
    </location>
</feature>
<protein>
    <submittedName>
        <fullName evidence="9">Cytochrome c biogenesis protein CcsA</fullName>
    </submittedName>
</protein>
<feature type="transmembrane region" description="Helical" evidence="6">
    <location>
        <begin position="459"/>
        <end position="477"/>
    </location>
</feature>
<evidence type="ECO:0000313" key="9">
    <source>
        <dbReference type="EMBL" id="MBK3515879.1"/>
    </source>
</evidence>
<feature type="transmembrane region" description="Helical" evidence="6">
    <location>
        <begin position="992"/>
        <end position="1012"/>
    </location>
</feature>